<feature type="domain" description="4Fe-4S ferredoxin-type" evidence="12">
    <location>
        <begin position="31"/>
        <end position="60"/>
    </location>
</feature>
<evidence type="ECO:0000313" key="14">
    <source>
        <dbReference type="Proteomes" id="UP000657372"/>
    </source>
</evidence>
<comment type="function">
    <text evidence="11">Ferredoxins are iron-sulfur proteins that transfer electrons in a wide variety of metabolic reactions.</text>
</comment>
<keyword evidence="14" id="KW-1185">Reference proteome</keyword>
<evidence type="ECO:0000256" key="4">
    <source>
        <dbReference type="ARBA" id="ARBA00022485"/>
    </source>
</evidence>
<comment type="cofactor">
    <cofactor evidence="1 11">
        <name>[3Fe-4S] cluster</name>
        <dbReference type="ChEBI" id="CHEBI:21137"/>
    </cofactor>
</comment>
<dbReference type="EMBL" id="JADOEL010000005">
    <property type="protein sequence ID" value="MBF8177733.1"/>
    <property type="molecule type" value="Genomic_DNA"/>
</dbReference>
<dbReference type="InterPro" id="IPR022569">
    <property type="entry name" value="Fd_C"/>
</dbReference>
<evidence type="ECO:0000256" key="11">
    <source>
        <dbReference type="RuleBase" id="RU364098"/>
    </source>
</evidence>
<evidence type="ECO:0000256" key="10">
    <source>
        <dbReference type="ARBA" id="ARBA00023291"/>
    </source>
</evidence>
<dbReference type="RefSeq" id="WP_195875314.1">
    <property type="nucleotide sequence ID" value="NZ_JADOEL010000005.1"/>
</dbReference>
<dbReference type="PANTHER" id="PTHR42859">
    <property type="entry name" value="OXIDOREDUCTASE"/>
    <property type="match status" value="1"/>
</dbReference>
<evidence type="ECO:0000256" key="9">
    <source>
        <dbReference type="ARBA" id="ARBA00023014"/>
    </source>
</evidence>
<dbReference type="PROSITE" id="PS00198">
    <property type="entry name" value="4FE4S_FER_1"/>
    <property type="match status" value="1"/>
</dbReference>
<accession>A0ABS0EX61</accession>
<keyword evidence="3 11" id="KW-0813">Transport</keyword>
<evidence type="ECO:0000256" key="7">
    <source>
        <dbReference type="ARBA" id="ARBA00022982"/>
    </source>
</evidence>
<dbReference type="InterPro" id="IPR000813">
    <property type="entry name" value="7Fe_ferredoxin"/>
</dbReference>
<protein>
    <recommendedName>
        <fullName evidence="11">Ferredoxin</fullName>
    </recommendedName>
</protein>
<reference evidence="13 14" key="1">
    <citation type="submission" date="2020-11" db="EMBL/GenBank/DDBJ databases">
        <title>WGS of Herminiimonas contaminans strain Marseille-Q4544 isolated from planarians Schmidtea mediterranea.</title>
        <authorList>
            <person name="Kangale L."/>
        </authorList>
    </citation>
    <scope>NUCLEOTIDE SEQUENCE [LARGE SCALE GENOMIC DNA]</scope>
    <source>
        <strain evidence="13 14">Marseille-Q4544</strain>
    </source>
</reference>
<comment type="caution">
    <text evidence="13">The sequence shown here is derived from an EMBL/GenBank/DDBJ whole genome shotgun (WGS) entry which is preliminary data.</text>
</comment>
<comment type="cofactor">
    <cofactor evidence="2 11">
        <name>[4Fe-4S] cluster</name>
        <dbReference type="ChEBI" id="CHEBI:49883"/>
    </cofactor>
</comment>
<dbReference type="Pfam" id="PF12800">
    <property type="entry name" value="Fer4_4"/>
    <property type="match status" value="1"/>
</dbReference>
<evidence type="ECO:0000259" key="12">
    <source>
        <dbReference type="PROSITE" id="PS51379"/>
    </source>
</evidence>
<evidence type="ECO:0000313" key="13">
    <source>
        <dbReference type="EMBL" id="MBF8177733.1"/>
    </source>
</evidence>
<keyword evidence="4 11" id="KW-0004">4Fe-4S</keyword>
<keyword evidence="7 11" id="KW-0249">Electron transport</keyword>
<organism evidence="13 14">
    <name type="scientific">Herminiimonas contaminans</name>
    <dbReference type="NCBI Taxonomy" id="1111140"/>
    <lineage>
        <taxon>Bacteria</taxon>
        <taxon>Pseudomonadati</taxon>
        <taxon>Pseudomonadota</taxon>
        <taxon>Betaproteobacteria</taxon>
        <taxon>Burkholderiales</taxon>
        <taxon>Oxalobacteraceae</taxon>
        <taxon>Herminiimonas</taxon>
    </lineage>
</organism>
<dbReference type="InterPro" id="IPR050294">
    <property type="entry name" value="RnfB_subfamily"/>
</dbReference>
<keyword evidence="6 11" id="KW-0677">Repeat</keyword>
<gene>
    <name evidence="13" type="ORF">IXC47_08580</name>
</gene>
<evidence type="ECO:0000256" key="1">
    <source>
        <dbReference type="ARBA" id="ARBA00001927"/>
    </source>
</evidence>
<dbReference type="Pfam" id="PF11953">
    <property type="entry name" value="DUF3470"/>
    <property type="match status" value="1"/>
</dbReference>
<evidence type="ECO:0000256" key="8">
    <source>
        <dbReference type="ARBA" id="ARBA00023004"/>
    </source>
</evidence>
<dbReference type="Proteomes" id="UP000657372">
    <property type="component" value="Unassembled WGS sequence"/>
</dbReference>
<sequence length="114" mass="12407">MAYIVTEACIRCKFMDCIEVCPTYAFHAGANFVVINPDTCVNCGLCEMVCPTQAIKARGDATERELVFVELNASLALSWPAITQKGTVPADAEDWIGVADKKEYLLYAPDPAAK</sequence>
<keyword evidence="9 11" id="KW-0411">Iron-sulfur</keyword>
<name>A0ABS0EX61_9BURK</name>
<dbReference type="PRINTS" id="PR00354">
    <property type="entry name" value="7FE8SFRDOXIN"/>
</dbReference>
<dbReference type="InterPro" id="IPR017896">
    <property type="entry name" value="4Fe4S_Fe-S-bd"/>
</dbReference>
<dbReference type="Gene3D" id="3.30.70.20">
    <property type="match status" value="1"/>
</dbReference>
<evidence type="ECO:0000256" key="3">
    <source>
        <dbReference type="ARBA" id="ARBA00022448"/>
    </source>
</evidence>
<keyword evidence="5 11" id="KW-0479">Metal-binding</keyword>
<evidence type="ECO:0000256" key="5">
    <source>
        <dbReference type="ARBA" id="ARBA00022723"/>
    </source>
</evidence>
<dbReference type="SUPFAM" id="SSF54862">
    <property type="entry name" value="4Fe-4S ferredoxins"/>
    <property type="match status" value="1"/>
</dbReference>
<dbReference type="Pfam" id="PF00037">
    <property type="entry name" value="Fer4"/>
    <property type="match status" value="1"/>
</dbReference>
<dbReference type="InterPro" id="IPR017900">
    <property type="entry name" value="4Fe4S_Fe_S_CS"/>
</dbReference>
<evidence type="ECO:0000256" key="2">
    <source>
        <dbReference type="ARBA" id="ARBA00001966"/>
    </source>
</evidence>
<dbReference type="PROSITE" id="PS51379">
    <property type="entry name" value="4FE4S_FER_2"/>
    <property type="match status" value="2"/>
</dbReference>
<feature type="domain" description="4Fe-4S ferredoxin-type" evidence="12">
    <location>
        <begin position="1"/>
        <end position="27"/>
    </location>
</feature>
<keyword evidence="10 11" id="KW-0003">3Fe-4S</keyword>
<dbReference type="PANTHER" id="PTHR42859:SF2">
    <property type="entry name" value="FERREDOXIN"/>
    <property type="match status" value="1"/>
</dbReference>
<evidence type="ECO:0000256" key="6">
    <source>
        <dbReference type="ARBA" id="ARBA00022737"/>
    </source>
</evidence>
<keyword evidence="8 11" id="KW-0408">Iron</keyword>
<proteinExistence type="predicted"/>